<dbReference type="AlphaFoldDB" id="A0A432JJB6"/>
<evidence type="ECO:0000256" key="1">
    <source>
        <dbReference type="SAM" id="MobiDB-lite"/>
    </source>
</evidence>
<dbReference type="EMBL" id="RXHI01000016">
    <property type="protein sequence ID" value="RUA22444.1"/>
    <property type="molecule type" value="Genomic_DNA"/>
</dbReference>
<reference evidence="2" key="1">
    <citation type="submission" date="2018-12" db="EMBL/GenBank/DDBJ databases">
        <authorList>
            <person name="Jadhav K."/>
            <person name="Kushwaha B."/>
            <person name="Jadhav I."/>
        </authorList>
    </citation>
    <scope>NUCLEOTIDE SEQUENCE [LARGE SCALE GENOMIC DNA]</scope>
    <source>
        <strain evidence="2">SBS 10</strain>
    </source>
</reference>
<evidence type="ECO:0000313" key="2">
    <source>
        <dbReference type="EMBL" id="RUA22444.1"/>
    </source>
</evidence>
<accession>A0A432JJB6</accession>
<gene>
    <name evidence="2" type="ORF">DSL92_05685</name>
</gene>
<comment type="caution">
    <text evidence="2">The sequence shown here is derived from an EMBL/GenBank/DDBJ whole genome shotgun (WGS) entry which is preliminary data.</text>
</comment>
<organism evidence="2">
    <name type="scientific">Billgrantia gudaonensis</name>
    <dbReference type="NCBI Taxonomy" id="376427"/>
    <lineage>
        <taxon>Bacteria</taxon>
        <taxon>Pseudomonadati</taxon>
        <taxon>Pseudomonadota</taxon>
        <taxon>Gammaproteobacteria</taxon>
        <taxon>Oceanospirillales</taxon>
        <taxon>Halomonadaceae</taxon>
        <taxon>Billgrantia</taxon>
    </lineage>
</organism>
<proteinExistence type="predicted"/>
<feature type="region of interest" description="Disordered" evidence="1">
    <location>
        <begin position="62"/>
        <end position="83"/>
    </location>
</feature>
<protein>
    <submittedName>
        <fullName evidence="2">Uncharacterized protein</fullName>
    </submittedName>
</protein>
<sequence length="110" mass="11966">MTYHLTAPGTRRSAPAALCWPPRRWPYRDHRPGGAWAAERAQAIVFPPWRFSSERVVHTPGRSAAGLRADDQPATRPVPGALPSWPKCPGGHDLAIFSLGHGPGASLNRE</sequence>
<name>A0A432JJB6_9GAMM</name>